<evidence type="ECO:0000256" key="2">
    <source>
        <dbReference type="SAM" id="MobiDB-lite"/>
    </source>
</evidence>
<feature type="compositionally biased region" description="Basic and acidic residues" evidence="2">
    <location>
        <begin position="30"/>
        <end position="51"/>
    </location>
</feature>
<organism evidence="3 4">
    <name type="scientific">Durusdinium trenchii</name>
    <dbReference type="NCBI Taxonomy" id="1381693"/>
    <lineage>
        <taxon>Eukaryota</taxon>
        <taxon>Sar</taxon>
        <taxon>Alveolata</taxon>
        <taxon>Dinophyceae</taxon>
        <taxon>Suessiales</taxon>
        <taxon>Symbiodiniaceae</taxon>
        <taxon>Durusdinium</taxon>
    </lineage>
</organism>
<dbReference type="EMBL" id="CAXAMN010028250">
    <property type="protein sequence ID" value="CAK9115872.1"/>
    <property type="molecule type" value="Genomic_DNA"/>
</dbReference>
<dbReference type="InterPro" id="IPR042534">
    <property type="entry name" value="SAP18_sf"/>
</dbReference>
<proteinExistence type="inferred from homology"/>
<name>A0ABP0STY8_9DINO</name>
<dbReference type="PANTHER" id="PTHR13082">
    <property type="entry name" value="SAP18"/>
    <property type="match status" value="1"/>
</dbReference>
<evidence type="ECO:0000313" key="3">
    <source>
        <dbReference type="EMBL" id="CAK9115872.1"/>
    </source>
</evidence>
<evidence type="ECO:0000256" key="1">
    <source>
        <dbReference type="ARBA" id="ARBA00009143"/>
    </source>
</evidence>
<evidence type="ECO:0000313" key="4">
    <source>
        <dbReference type="Proteomes" id="UP001642484"/>
    </source>
</evidence>
<evidence type="ECO:0008006" key="5">
    <source>
        <dbReference type="Google" id="ProtNLM"/>
    </source>
</evidence>
<reference evidence="3 4" key="1">
    <citation type="submission" date="2024-02" db="EMBL/GenBank/DDBJ databases">
        <authorList>
            <person name="Chen Y."/>
            <person name="Shah S."/>
            <person name="Dougan E. K."/>
            <person name="Thang M."/>
            <person name="Chan C."/>
        </authorList>
    </citation>
    <scope>NUCLEOTIDE SEQUENCE [LARGE SCALE GENOMIC DNA]</scope>
</reference>
<feature type="compositionally biased region" description="Low complexity" evidence="2">
    <location>
        <begin position="61"/>
        <end position="72"/>
    </location>
</feature>
<sequence length="1380" mass="150654">MPSDESDSDDREEDGSRIFPVLGEASLIHSWRERREKREEKRDKDGDRERGGALAGALRNLSGALGASVASARDARPGPYDRGTARGAEGAVPGARGAEPMEGKGRGKAAILPPPRKTMDRSRTCPFLLRIFRKIGAHHGIEAFAERGKEPVDCELQVYAWPDVTLRELADLIKDVAPEARDPKVRLAFNLIYPDKTGKNVSTNLGTVTCSKRGPDDDKASRWREKGVHNPPAAAQQPCRAVPCRAIQRGTTHAGAMPVPLQRLWARLHETDADRLAAARELLVSAPAHQIPWLFEWLANSNKKGPQTSQGLELLNDVLELLPVSYPLHSHVPWLLSLPVQQPDGPPLLEKLLRRPPSAFRPSVEQAMPIFQTLGATRSAPRRLLLRALESAAPKKAFRTVLDALAILAGADLSEDEEELLAVLLRPAQLGGFEVLAASWEAESRSEVYQAQLLPCLTKMMAEETLWRGTCRLLVQLFRALAKAFARQRAQEQVLTDGSSRRGDERPKTPVEFLVFLQFWKILKPRLKEGREALSCLQHLWQSVRSFGLYRPREDPQGLQSKVLDSCCGVLLKRLESQTMEVPADALEWACLQELLHLDVAPFESRLQRFWMLLSRATCVSGAPLAARLLKSYAALADLSSCLQALTSALEQSQGDGCALLIEPHFVRGLEEAAGEISAPGPLKGTWTMLLTPLQAESESRSWPAQLLRPFVAGLRPNELCLDAMRDLFHQTYELVEGTEGSPAMEGLLLALCTLGRRLSSWELPPLLAEPQDTARKSREGLERLARSGMAAQAAAVCLAARRDAAEAGDEALLEALLMEAEQSLCPSSPSQTRRLAVAPPLPLSLLCASSASSASDRKRKRPRTTAPLERLAELLLPEEQDLFVEEQALHGLWSNVEVLLEHPALRGPLLRRLQRQVEEELASTRKKRHRAAPAPLLSRLRALRAVSAIVPLTPSQELLSQLLEHGVVPRPKELPAASLGCLAELLSRSEGDEAFLTRVAQKLQEVARVVSSEAASPSAAVGETARALGSCAKAVLRKAKALKIEAFDRTTFLGELVALLLNQGTTGAPRRWRIPTPRALLDGGALPAELPLLLAFLEGGSFVQLGGLELDFQERERTPSTECVDLADLTQRAAGAAQVLELLGKELRSAATQRLVVSCLPEVIEWMQQNQGIGELPVRMAKLMEELCQADLEGSLQASVLEVLLSWSELPQDDGDDDSFRCLELWAAKQKASAQLLERLSLRICALPSDAACLTPVGHALARLLRGLGTLELAGSSLGCAIVSAQRLMGAYEETALPSPLLSASDVVWALYTRLAMCGKSGRGRHKFHPQWPQVEALLLTCASLAARAGVHVAGGDPRGNCRHYSALLSWAYKLLSAA</sequence>
<accession>A0ABP0STY8</accession>
<gene>
    <name evidence="3" type="ORF">CCMP2556_LOCUS53606</name>
</gene>
<comment type="similarity">
    <text evidence="1">Belongs to the SAP18 family.</text>
</comment>
<feature type="compositionally biased region" description="Acidic residues" evidence="2">
    <location>
        <begin position="1"/>
        <end position="13"/>
    </location>
</feature>
<dbReference type="Gene3D" id="3.10.20.550">
    <property type="entry name" value="ASAP complex, SAP18 subunit"/>
    <property type="match status" value="1"/>
</dbReference>
<comment type="caution">
    <text evidence="3">The sequence shown here is derived from an EMBL/GenBank/DDBJ whole genome shotgun (WGS) entry which is preliminary data.</text>
</comment>
<dbReference type="PANTHER" id="PTHR13082:SF0">
    <property type="entry name" value="HISTONE DEACETYLASE COMPLEX SUBUNIT SAP18"/>
    <property type="match status" value="1"/>
</dbReference>
<feature type="region of interest" description="Disordered" evidence="2">
    <location>
        <begin position="1"/>
        <end position="119"/>
    </location>
</feature>
<protein>
    <recommendedName>
        <fullName evidence="5">Histone deacetylase complex subunit SAP18</fullName>
    </recommendedName>
</protein>
<keyword evidence="4" id="KW-1185">Reference proteome</keyword>
<dbReference type="InterPro" id="IPR010516">
    <property type="entry name" value="SAP18"/>
</dbReference>
<dbReference type="Pfam" id="PF06487">
    <property type="entry name" value="SAP18"/>
    <property type="match status" value="1"/>
</dbReference>
<dbReference type="Proteomes" id="UP001642484">
    <property type="component" value="Unassembled WGS sequence"/>
</dbReference>